<sequence>MEPMDLTEKTLSREDCFDGKLVHVHVDQVRLPNGQTAAREVVDHVDGVAVLPLDERGNVLAVTQYRYVFGKTLLEIPAGKLDPGEDPVTGALRELKEETGAVPDIFLPLGRILPAPGCYGEALYLFLARGLHMEEQALDPDEFLQVERIPFPEMVHRCLTGEIEDAKTVVAVLKAKVQLNL</sequence>
<dbReference type="AlphaFoldDB" id="A0A810Q3N6"/>
<dbReference type="GO" id="GO:0006753">
    <property type="term" value="P:nucleoside phosphate metabolic process"/>
    <property type="evidence" value="ECO:0007669"/>
    <property type="project" value="TreeGrafter"/>
</dbReference>
<dbReference type="EMBL" id="AP023420">
    <property type="protein sequence ID" value="BCK82938.1"/>
    <property type="molecule type" value="Genomic_DNA"/>
</dbReference>
<dbReference type="InterPro" id="IPR015797">
    <property type="entry name" value="NUDIX_hydrolase-like_dom_sf"/>
</dbReference>
<dbReference type="PROSITE" id="PS51462">
    <property type="entry name" value="NUDIX"/>
    <property type="match status" value="1"/>
</dbReference>
<dbReference type="SUPFAM" id="SSF55811">
    <property type="entry name" value="Nudix"/>
    <property type="match status" value="1"/>
</dbReference>
<name>A0A810Q3N6_9FIRM</name>
<dbReference type="GO" id="GO:0019693">
    <property type="term" value="P:ribose phosphate metabolic process"/>
    <property type="evidence" value="ECO:0007669"/>
    <property type="project" value="TreeGrafter"/>
</dbReference>
<gene>
    <name evidence="4" type="ORF">MM59RIKEN_02570</name>
</gene>
<dbReference type="GO" id="GO:0016787">
    <property type="term" value="F:hydrolase activity"/>
    <property type="evidence" value="ECO:0007669"/>
    <property type="project" value="UniProtKB-KW"/>
</dbReference>
<accession>A0A810Q3N6</accession>
<dbReference type="Pfam" id="PF00293">
    <property type="entry name" value="NUDIX"/>
    <property type="match status" value="1"/>
</dbReference>
<evidence type="ECO:0000313" key="5">
    <source>
        <dbReference type="Proteomes" id="UP000679848"/>
    </source>
</evidence>
<dbReference type="GO" id="GO:0005829">
    <property type="term" value="C:cytosol"/>
    <property type="evidence" value="ECO:0007669"/>
    <property type="project" value="TreeGrafter"/>
</dbReference>
<protein>
    <submittedName>
        <fullName evidence="4">ADP-ribose pyrophosphatase</fullName>
    </submittedName>
</protein>
<dbReference type="PROSITE" id="PS00893">
    <property type="entry name" value="NUDIX_BOX"/>
    <property type="match status" value="1"/>
</dbReference>
<organism evidence="4 5">
    <name type="scientific">Pusillibacter faecalis</name>
    <dbReference type="NCBI Taxonomy" id="2714358"/>
    <lineage>
        <taxon>Bacteria</taxon>
        <taxon>Bacillati</taxon>
        <taxon>Bacillota</taxon>
        <taxon>Clostridia</taxon>
        <taxon>Eubacteriales</taxon>
        <taxon>Oscillospiraceae</taxon>
        <taxon>Pusillibacter</taxon>
    </lineage>
</organism>
<evidence type="ECO:0000259" key="3">
    <source>
        <dbReference type="PROSITE" id="PS51462"/>
    </source>
</evidence>
<dbReference type="InterPro" id="IPR000086">
    <property type="entry name" value="NUDIX_hydrolase_dom"/>
</dbReference>
<proteinExistence type="predicted"/>
<dbReference type="PANTHER" id="PTHR11839">
    <property type="entry name" value="UDP/ADP-SUGAR PYROPHOSPHATASE"/>
    <property type="match status" value="1"/>
</dbReference>
<comment type="cofactor">
    <cofactor evidence="1">
        <name>Mg(2+)</name>
        <dbReference type="ChEBI" id="CHEBI:18420"/>
    </cofactor>
</comment>
<feature type="domain" description="Nudix hydrolase" evidence="3">
    <location>
        <begin position="43"/>
        <end position="171"/>
    </location>
</feature>
<keyword evidence="2" id="KW-0378">Hydrolase</keyword>
<evidence type="ECO:0000313" key="4">
    <source>
        <dbReference type="EMBL" id="BCK82938.1"/>
    </source>
</evidence>
<dbReference type="Gene3D" id="3.90.79.10">
    <property type="entry name" value="Nucleoside Triphosphate Pyrophosphohydrolase"/>
    <property type="match status" value="1"/>
</dbReference>
<dbReference type="InterPro" id="IPR020084">
    <property type="entry name" value="NUDIX_hydrolase_CS"/>
</dbReference>
<evidence type="ECO:0000256" key="1">
    <source>
        <dbReference type="ARBA" id="ARBA00001946"/>
    </source>
</evidence>
<keyword evidence="5" id="KW-1185">Reference proteome</keyword>
<dbReference type="PANTHER" id="PTHR11839:SF18">
    <property type="entry name" value="NUDIX HYDROLASE DOMAIN-CONTAINING PROTEIN"/>
    <property type="match status" value="1"/>
</dbReference>
<evidence type="ECO:0000256" key="2">
    <source>
        <dbReference type="ARBA" id="ARBA00022801"/>
    </source>
</evidence>
<reference evidence="4" key="1">
    <citation type="submission" date="2020-09" db="EMBL/GenBank/DDBJ databases">
        <title>New species isolated from human feces.</title>
        <authorList>
            <person name="Kitahara M."/>
            <person name="Shigeno Y."/>
            <person name="Shime M."/>
            <person name="Matsumoto Y."/>
            <person name="Nakamura S."/>
            <person name="Motooka D."/>
            <person name="Fukuoka S."/>
            <person name="Nishikawa H."/>
            <person name="Benno Y."/>
        </authorList>
    </citation>
    <scope>NUCLEOTIDE SEQUENCE</scope>
    <source>
        <strain evidence="4">MM59</strain>
    </source>
</reference>
<dbReference type="KEGG" id="pfaa:MM59RIKEN_02570"/>
<dbReference type="Proteomes" id="UP000679848">
    <property type="component" value="Chromosome"/>
</dbReference>